<proteinExistence type="inferred from homology"/>
<dbReference type="PANTHER" id="PTHR12428">
    <property type="entry name" value="OXA1"/>
    <property type="match status" value="1"/>
</dbReference>
<feature type="domain" description="Membrane insertase YidC/Oxa/ALB C-terminal" evidence="12">
    <location>
        <begin position="33"/>
        <end position="233"/>
    </location>
</feature>
<evidence type="ECO:0000256" key="4">
    <source>
        <dbReference type="ARBA" id="ARBA00022692"/>
    </source>
</evidence>
<evidence type="ECO:0000256" key="1">
    <source>
        <dbReference type="ARBA" id="ARBA00004651"/>
    </source>
</evidence>
<evidence type="ECO:0000313" key="14">
    <source>
        <dbReference type="Proteomes" id="UP000177751"/>
    </source>
</evidence>
<protein>
    <recommendedName>
        <fullName evidence="12">Membrane insertase YidC/Oxa/ALB C-terminal domain-containing protein</fullName>
    </recommendedName>
</protein>
<sequence length="241" mass="27246">MFELIGSFFNITLYKPLFNLLVLLYNYLPGRDFGIAIIFLTLIIKILLYPISVKAIKSQAALQKLQPKIQEAQNKNKNDKEKQAKEILDIYRQEKVNPFSGLLLGIIQIPILIALYQVFWNGLKASELSNLYGFVANPGQINAIFLGMLDLSKPSIYLAILAGISQYFQTKMLLPKKTGVVKAKGSDFADMMQKQMTYFLPFFTVIILLGLPSALGLYWTASGLFSIIQQYFLLKDKKNGQ</sequence>
<dbReference type="GO" id="GO:0051205">
    <property type="term" value="P:protein insertion into membrane"/>
    <property type="evidence" value="ECO:0007669"/>
    <property type="project" value="TreeGrafter"/>
</dbReference>
<comment type="caution">
    <text evidence="13">The sequence shown here is derived from an EMBL/GenBank/DDBJ whole genome shotgun (WGS) entry which is preliminary data.</text>
</comment>
<dbReference type="Proteomes" id="UP000177751">
    <property type="component" value="Unassembled WGS sequence"/>
</dbReference>
<dbReference type="GO" id="GO:0015031">
    <property type="term" value="P:protein transport"/>
    <property type="evidence" value="ECO:0007669"/>
    <property type="project" value="UniProtKB-KW"/>
</dbReference>
<feature type="coiled-coil region" evidence="10">
    <location>
        <begin position="62"/>
        <end position="94"/>
    </location>
</feature>
<dbReference type="NCBIfam" id="TIGR03592">
    <property type="entry name" value="yidC_oxa1_cterm"/>
    <property type="match status" value="1"/>
</dbReference>
<keyword evidence="2" id="KW-0813">Transport</keyword>
<evidence type="ECO:0000256" key="7">
    <source>
        <dbReference type="ARBA" id="ARBA00023136"/>
    </source>
</evidence>
<dbReference type="PANTHER" id="PTHR12428:SF65">
    <property type="entry name" value="CYTOCHROME C OXIDASE ASSEMBLY PROTEIN COX18, MITOCHONDRIAL"/>
    <property type="match status" value="1"/>
</dbReference>
<dbReference type="InterPro" id="IPR028055">
    <property type="entry name" value="YidC/Oxa/ALB_C"/>
</dbReference>
<keyword evidence="10" id="KW-0175">Coiled coil</keyword>
<feature type="transmembrane region" description="Helical" evidence="11">
    <location>
        <begin position="99"/>
        <end position="119"/>
    </location>
</feature>
<keyword evidence="3" id="KW-1003">Cell membrane</keyword>
<dbReference type="AlphaFoldDB" id="A0A1G2JB43"/>
<dbReference type="InterPro" id="IPR001708">
    <property type="entry name" value="YidC/ALB3/OXA1/COX18"/>
</dbReference>
<reference evidence="13 14" key="1">
    <citation type="journal article" date="2016" name="Nat. Commun.">
        <title>Thousands of microbial genomes shed light on interconnected biogeochemical processes in an aquifer system.</title>
        <authorList>
            <person name="Anantharaman K."/>
            <person name="Brown C.T."/>
            <person name="Hug L.A."/>
            <person name="Sharon I."/>
            <person name="Castelle C.J."/>
            <person name="Probst A.J."/>
            <person name="Thomas B.C."/>
            <person name="Singh A."/>
            <person name="Wilkins M.J."/>
            <person name="Karaoz U."/>
            <person name="Brodie E.L."/>
            <person name="Williams K.H."/>
            <person name="Hubbard S.S."/>
            <person name="Banfield J.F."/>
        </authorList>
    </citation>
    <scope>NUCLEOTIDE SEQUENCE [LARGE SCALE GENOMIC DNA]</scope>
</reference>
<dbReference type="EMBL" id="MHPP01000019">
    <property type="protein sequence ID" value="OGZ84335.1"/>
    <property type="molecule type" value="Genomic_DNA"/>
</dbReference>
<keyword evidence="8" id="KW-0143">Chaperone</keyword>
<keyword evidence="6 11" id="KW-1133">Transmembrane helix</keyword>
<evidence type="ECO:0000256" key="6">
    <source>
        <dbReference type="ARBA" id="ARBA00022989"/>
    </source>
</evidence>
<name>A0A1G2JB43_9BACT</name>
<dbReference type="STRING" id="1802229.A2401_02810"/>
<evidence type="ECO:0000256" key="10">
    <source>
        <dbReference type="SAM" id="Coils"/>
    </source>
</evidence>
<keyword evidence="7 11" id="KW-0472">Membrane</keyword>
<feature type="transmembrane region" description="Helical" evidence="11">
    <location>
        <begin position="195"/>
        <end position="211"/>
    </location>
</feature>
<evidence type="ECO:0000259" key="12">
    <source>
        <dbReference type="Pfam" id="PF02096"/>
    </source>
</evidence>
<feature type="transmembrane region" description="Helical" evidence="11">
    <location>
        <begin position="33"/>
        <end position="51"/>
    </location>
</feature>
<dbReference type="Pfam" id="PF02096">
    <property type="entry name" value="60KD_IMP"/>
    <property type="match status" value="1"/>
</dbReference>
<evidence type="ECO:0000256" key="11">
    <source>
        <dbReference type="SAM" id="Phobius"/>
    </source>
</evidence>
<gene>
    <name evidence="13" type="ORF">A2401_02810</name>
</gene>
<dbReference type="GO" id="GO:0005886">
    <property type="term" value="C:plasma membrane"/>
    <property type="evidence" value="ECO:0007669"/>
    <property type="project" value="UniProtKB-SubCell"/>
</dbReference>
<keyword evidence="5" id="KW-0653">Protein transport</keyword>
<evidence type="ECO:0000256" key="5">
    <source>
        <dbReference type="ARBA" id="ARBA00022927"/>
    </source>
</evidence>
<dbReference type="CDD" id="cd20070">
    <property type="entry name" value="5TM_YidC_Alb3"/>
    <property type="match status" value="1"/>
</dbReference>
<accession>A0A1G2JB43</accession>
<feature type="transmembrane region" description="Helical" evidence="11">
    <location>
        <begin position="7"/>
        <end position="27"/>
    </location>
</feature>
<comment type="similarity">
    <text evidence="9">Belongs to the OXA1/ALB3/YidC family.</text>
</comment>
<organism evidence="13 14">
    <name type="scientific">Candidatus Staskawiczbacteria bacterium RIFOXYC1_FULL_38_18</name>
    <dbReference type="NCBI Taxonomy" id="1802229"/>
    <lineage>
        <taxon>Bacteria</taxon>
        <taxon>Candidatus Staskawicziibacteriota</taxon>
    </lineage>
</organism>
<evidence type="ECO:0000256" key="3">
    <source>
        <dbReference type="ARBA" id="ARBA00022475"/>
    </source>
</evidence>
<dbReference type="InterPro" id="IPR047196">
    <property type="entry name" value="YidC_ALB_C"/>
</dbReference>
<evidence type="ECO:0000256" key="8">
    <source>
        <dbReference type="ARBA" id="ARBA00023186"/>
    </source>
</evidence>
<evidence type="ECO:0000256" key="2">
    <source>
        <dbReference type="ARBA" id="ARBA00022448"/>
    </source>
</evidence>
<keyword evidence="4 9" id="KW-0812">Transmembrane</keyword>
<evidence type="ECO:0000313" key="13">
    <source>
        <dbReference type="EMBL" id="OGZ84335.1"/>
    </source>
</evidence>
<evidence type="ECO:0000256" key="9">
    <source>
        <dbReference type="RuleBase" id="RU003945"/>
    </source>
</evidence>
<dbReference type="GO" id="GO:0032977">
    <property type="term" value="F:membrane insertase activity"/>
    <property type="evidence" value="ECO:0007669"/>
    <property type="project" value="InterPro"/>
</dbReference>
<comment type="subcellular location">
    <subcellularLocation>
        <location evidence="1">Cell membrane</location>
        <topology evidence="1">Multi-pass membrane protein</topology>
    </subcellularLocation>
    <subcellularLocation>
        <location evidence="9">Membrane</location>
        <topology evidence="9">Multi-pass membrane protein</topology>
    </subcellularLocation>
</comment>